<dbReference type="AlphaFoldDB" id="A0A9P3LG88"/>
<feature type="region of interest" description="Disordered" evidence="2">
    <location>
        <begin position="190"/>
        <end position="228"/>
    </location>
</feature>
<dbReference type="Proteomes" id="UP000703269">
    <property type="component" value="Unassembled WGS sequence"/>
</dbReference>
<dbReference type="EMBL" id="BPQB01000039">
    <property type="protein sequence ID" value="GJE94316.1"/>
    <property type="molecule type" value="Genomic_DNA"/>
</dbReference>
<evidence type="ECO:0000259" key="3">
    <source>
        <dbReference type="Pfam" id="PF20411"/>
    </source>
</evidence>
<accession>A0A9P3LG88</accession>
<evidence type="ECO:0000313" key="5">
    <source>
        <dbReference type="Proteomes" id="UP000703269"/>
    </source>
</evidence>
<evidence type="ECO:0000256" key="2">
    <source>
        <dbReference type="SAM" id="MobiDB-lite"/>
    </source>
</evidence>
<sequence>MDELSRDPELAPGLVRLLSEKLTETRKVLEDARQENKDLVGEIAQLRAQKADMWADAPGGRRSEDQSDVAHDLAQLRQDLAQKTTHVEELARENERMDSELDELRATIAQGSAESLEEHHKPLMSCLSQLCPARTDIRDLRQQVKELEDEIARTEVAVQEREVMFQAKLEKANAKRDKYKAKLEALKNAEKGPVESPKNADEDAQEACISKRSPMVVPSGRRRGDRQHLDQYKDQPCVDISYLPDSIPRTIEAHSKASRVLWYPECTIFSSTGGHDARIFVSKVVCSHKQHPLKWRGSKSTSNLTDMLGSKHELFVPTDSSCARYLGTYCCFTTSIISGNEWQKLPKEVRDGIVKRCVGKTDGTRESMSPAQTSAIHDACEAGDAEVRCFHLRFDSFNHGYFGALLQLKESRDRAISTKAVEKRKADEAKACDGPEYTEATKRARKK</sequence>
<proteinExistence type="predicted"/>
<name>A0A9P3LG88_9APHY</name>
<protein>
    <recommendedName>
        <fullName evidence="3">DUF6697 domain-containing protein</fullName>
    </recommendedName>
</protein>
<organism evidence="4 5">
    <name type="scientific">Phanerochaete sordida</name>
    <dbReference type="NCBI Taxonomy" id="48140"/>
    <lineage>
        <taxon>Eukaryota</taxon>
        <taxon>Fungi</taxon>
        <taxon>Dikarya</taxon>
        <taxon>Basidiomycota</taxon>
        <taxon>Agaricomycotina</taxon>
        <taxon>Agaricomycetes</taxon>
        <taxon>Polyporales</taxon>
        <taxon>Phanerochaetaceae</taxon>
        <taxon>Phanerochaete</taxon>
    </lineage>
</organism>
<comment type="caution">
    <text evidence="4">The sequence shown here is derived from an EMBL/GenBank/DDBJ whole genome shotgun (WGS) entry which is preliminary data.</text>
</comment>
<keyword evidence="1" id="KW-0175">Coiled coil</keyword>
<feature type="coiled-coil region" evidence="1">
    <location>
        <begin position="73"/>
        <end position="189"/>
    </location>
</feature>
<gene>
    <name evidence="4" type="ORF">PsYK624_104850</name>
</gene>
<keyword evidence="5" id="KW-1185">Reference proteome</keyword>
<dbReference type="InterPro" id="IPR046520">
    <property type="entry name" value="DUF6697"/>
</dbReference>
<reference evidence="4 5" key="1">
    <citation type="submission" date="2021-08" db="EMBL/GenBank/DDBJ databases">
        <title>Draft Genome Sequence of Phanerochaete sordida strain YK-624.</title>
        <authorList>
            <person name="Mori T."/>
            <person name="Dohra H."/>
            <person name="Suzuki T."/>
            <person name="Kawagishi H."/>
            <person name="Hirai H."/>
        </authorList>
    </citation>
    <scope>NUCLEOTIDE SEQUENCE [LARGE SCALE GENOMIC DNA]</scope>
    <source>
        <strain evidence="4 5">YK-624</strain>
    </source>
</reference>
<evidence type="ECO:0000256" key="1">
    <source>
        <dbReference type="SAM" id="Coils"/>
    </source>
</evidence>
<dbReference type="Pfam" id="PF20411">
    <property type="entry name" value="DUF6697"/>
    <property type="match status" value="1"/>
</dbReference>
<evidence type="ECO:0000313" key="4">
    <source>
        <dbReference type="EMBL" id="GJE94316.1"/>
    </source>
</evidence>
<feature type="compositionally biased region" description="Basic and acidic residues" evidence="2">
    <location>
        <begin position="190"/>
        <end position="201"/>
    </location>
</feature>
<feature type="coiled-coil region" evidence="1">
    <location>
        <begin position="15"/>
        <end position="49"/>
    </location>
</feature>
<feature type="domain" description="DUF6697" evidence="3">
    <location>
        <begin position="306"/>
        <end position="406"/>
    </location>
</feature>